<keyword evidence="1" id="KW-0812">Transmembrane</keyword>
<sequence length="74" mass="7790">MGVTYKIAVSNGGVALIVAVRSELVMKLIILIVTASILVLFIFHLVSLYGLIGLSTSMAIVIIGDASAKWLSTL</sequence>
<accession>A0A7J8PRY6</accession>
<feature type="non-terminal residue" evidence="2">
    <location>
        <position position="74"/>
    </location>
</feature>
<dbReference type="AlphaFoldDB" id="A0A7J8PRY6"/>
<organism evidence="2 3">
    <name type="scientific">Gossypium raimondii</name>
    <name type="common">Peruvian cotton</name>
    <name type="synonym">Gossypium klotzschianum subsp. raimondii</name>
    <dbReference type="NCBI Taxonomy" id="29730"/>
    <lineage>
        <taxon>Eukaryota</taxon>
        <taxon>Viridiplantae</taxon>
        <taxon>Streptophyta</taxon>
        <taxon>Embryophyta</taxon>
        <taxon>Tracheophyta</taxon>
        <taxon>Spermatophyta</taxon>
        <taxon>Magnoliopsida</taxon>
        <taxon>eudicotyledons</taxon>
        <taxon>Gunneridae</taxon>
        <taxon>Pentapetalae</taxon>
        <taxon>rosids</taxon>
        <taxon>malvids</taxon>
        <taxon>Malvales</taxon>
        <taxon>Malvaceae</taxon>
        <taxon>Malvoideae</taxon>
        <taxon>Gossypium</taxon>
    </lineage>
</organism>
<protein>
    <submittedName>
        <fullName evidence="2">Uncharacterized protein</fullName>
    </submittedName>
</protein>
<comment type="caution">
    <text evidence="2">The sequence shown here is derived from an EMBL/GenBank/DDBJ whole genome shotgun (WGS) entry which is preliminary data.</text>
</comment>
<keyword evidence="1" id="KW-1133">Transmembrane helix</keyword>
<proteinExistence type="predicted"/>
<dbReference type="EMBL" id="JABEZZ010000008">
    <property type="protein sequence ID" value="MBA0592007.1"/>
    <property type="molecule type" value="Genomic_DNA"/>
</dbReference>
<dbReference type="Proteomes" id="UP000593578">
    <property type="component" value="Unassembled WGS sequence"/>
</dbReference>
<gene>
    <name evidence="2" type="ORF">Gorai_008995</name>
</gene>
<evidence type="ECO:0000256" key="1">
    <source>
        <dbReference type="SAM" id="Phobius"/>
    </source>
</evidence>
<evidence type="ECO:0000313" key="3">
    <source>
        <dbReference type="Proteomes" id="UP000593578"/>
    </source>
</evidence>
<feature type="transmembrane region" description="Helical" evidence="1">
    <location>
        <begin position="24"/>
        <end position="43"/>
    </location>
</feature>
<keyword evidence="1" id="KW-0472">Membrane</keyword>
<evidence type="ECO:0000313" key="2">
    <source>
        <dbReference type="EMBL" id="MBA0592007.1"/>
    </source>
</evidence>
<name>A0A7J8PRY6_GOSRA</name>
<reference evidence="2 3" key="1">
    <citation type="journal article" date="2019" name="Genome Biol. Evol.">
        <title>Insights into the evolution of the New World diploid cottons (Gossypium, subgenus Houzingenia) based on genome sequencing.</title>
        <authorList>
            <person name="Grover C.E."/>
            <person name="Arick M.A. 2nd"/>
            <person name="Thrash A."/>
            <person name="Conover J.L."/>
            <person name="Sanders W.S."/>
            <person name="Peterson D.G."/>
            <person name="Frelichowski J.E."/>
            <person name="Scheffler J.A."/>
            <person name="Scheffler B.E."/>
            <person name="Wendel J.F."/>
        </authorList>
    </citation>
    <scope>NUCLEOTIDE SEQUENCE [LARGE SCALE GENOMIC DNA]</scope>
    <source>
        <strain evidence="2">8</strain>
        <tissue evidence="2">Leaf</tissue>
    </source>
</reference>